<dbReference type="CDD" id="cd03801">
    <property type="entry name" value="GT4_PimA-like"/>
    <property type="match status" value="2"/>
</dbReference>
<proteinExistence type="predicted"/>
<dbReference type="Gene3D" id="3.40.50.2000">
    <property type="entry name" value="Glycogen Phosphorylase B"/>
    <property type="match status" value="3"/>
</dbReference>
<reference evidence="3 4" key="1">
    <citation type="submission" date="2024-04" db="EMBL/GenBank/DDBJ databases">
        <title>Luteolibacter sp. isolated from soil.</title>
        <authorList>
            <person name="An J."/>
        </authorList>
    </citation>
    <scope>NUCLEOTIDE SEQUENCE [LARGE SCALE GENOMIC DNA]</scope>
    <source>
        <strain evidence="3 4">Y139</strain>
    </source>
</reference>
<keyword evidence="4" id="KW-1185">Reference proteome</keyword>
<keyword evidence="3" id="KW-0808">Transferase</keyword>
<dbReference type="SUPFAM" id="SSF53756">
    <property type="entry name" value="UDP-Glycosyltransferase/glycogen phosphorylase"/>
    <property type="match status" value="2"/>
</dbReference>
<accession>A0ABU9B008</accession>
<dbReference type="Pfam" id="PF00534">
    <property type="entry name" value="Glycos_transf_1"/>
    <property type="match status" value="1"/>
</dbReference>
<evidence type="ECO:0000259" key="2">
    <source>
        <dbReference type="Pfam" id="PF13439"/>
    </source>
</evidence>
<protein>
    <submittedName>
        <fullName evidence="3">Glycosyltransferase family 4 protein</fullName>
        <ecNumber evidence="3">2.4.-.-</ecNumber>
    </submittedName>
</protein>
<feature type="domain" description="Glycosyl transferase family 1" evidence="1">
    <location>
        <begin position="697"/>
        <end position="853"/>
    </location>
</feature>
<dbReference type="InterPro" id="IPR028098">
    <property type="entry name" value="Glyco_trans_4-like_N"/>
</dbReference>
<feature type="domain" description="Glycosyltransferase subfamily 4-like N-terminal" evidence="2">
    <location>
        <begin position="165"/>
        <end position="306"/>
    </location>
</feature>
<dbReference type="Pfam" id="PF13692">
    <property type="entry name" value="Glyco_trans_1_4"/>
    <property type="match status" value="1"/>
</dbReference>
<dbReference type="Pfam" id="PF13439">
    <property type="entry name" value="Glyco_transf_4"/>
    <property type="match status" value="1"/>
</dbReference>
<organism evidence="3 4">
    <name type="scientific">Luteolibacter soli</name>
    <dbReference type="NCBI Taxonomy" id="3135280"/>
    <lineage>
        <taxon>Bacteria</taxon>
        <taxon>Pseudomonadati</taxon>
        <taxon>Verrucomicrobiota</taxon>
        <taxon>Verrucomicrobiia</taxon>
        <taxon>Verrucomicrobiales</taxon>
        <taxon>Verrucomicrobiaceae</taxon>
        <taxon>Luteolibacter</taxon>
    </lineage>
</organism>
<dbReference type="GO" id="GO:0016757">
    <property type="term" value="F:glycosyltransferase activity"/>
    <property type="evidence" value="ECO:0007669"/>
    <property type="project" value="UniProtKB-KW"/>
</dbReference>
<name>A0ABU9B008_9BACT</name>
<gene>
    <name evidence="3" type="ORF">WKV53_17660</name>
</gene>
<evidence type="ECO:0000259" key="1">
    <source>
        <dbReference type="Pfam" id="PF00534"/>
    </source>
</evidence>
<dbReference type="RefSeq" id="WP_341406100.1">
    <property type="nucleotide sequence ID" value="NZ_JBBUKT010000007.1"/>
</dbReference>
<sequence length="877" mass="94923">MSHSRSLSDPEPAKQASIAGFALVFGTDPRRPWLKARSRRSLEAAGFALSQEIAGPGLLLRAGCVLRSPDSFKIPPLLEGRPLVAIGLPPSGEWSDFHRKHGGDYSGELPPPLCEWHSSPETLQARLKGEALPSSARIVHWSALDLAPTDDRLAIYQIVTSLQHGGAEKIARDLAEELPRHDVAARLVVLGKPHRTSLDIPPGTLDLSHLRRGERAGMLAKHAIAQGADILHVHLTDAEETRTLSKSGIPVITTVHNSREGWPRDWETLQPNDVTILLACSQAAESELRSALPNLPVRTVWNGIRPNEFPETPLPPNDSGFILACVANPRPQKRLELLPAITAAIRDELAARGINKPVELLIAGETSPNLADATASRELVDREAAKHGIDLTWTEGKVPVREVLAKAHALVSCSAHEGLSLAHLEALSSGRPVIACDTGGTRELAWSNPSMSLLGAKATPQQFAKAIADAFLAPPPSAHKLVWRDFTTPRMAERVARFARQAACRVEKGATLWFVTNNLSMGGAQSSLRRLAKSFHAKGHKVCVALLQEYPEHPTAGRTDLLDHGIEVFVPPPAGIIGPQEAVDLILTEMTADPPAAVVFWNAITTHKLLLADSLPFTPVHDISPGEMWFSSFERTMENPPPGLPCREPRDYGRLLKSFVVKYGREAERAEAIGASVKVIPNGVTLPDQPRRRTQIEGALVFGTAARISPQKRLDELIEAFRLALPDLPACVLKIAGGVETGAEECAKELQELSNGLPVEWLGETHDIGSFHATCDVFVMISDPAGCPNASLEALASGLPVIASDVGGASEQVIDELNGRLVPARDVPAFAKAMVDLAHDTSKRDAMSTAAREHIRQHFTLERMTNDYLRLFLPDAI</sequence>
<dbReference type="PANTHER" id="PTHR12526">
    <property type="entry name" value="GLYCOSYLTRANSFERASE"/>
    <property type="match status" value="1"/>
</dbReference>
<keyword evidence="3" id="KW-0328">Glycosyltransferase</keyword>
<dbReference type="InterPro" id="IPR001296">
    <property type="entry name" value="Glyco_trans_1"/>
</dbReference>
<dbReference type="EC" id="2.4.-.-" evidence="3"/>
<dbReference type="EMBL" id="JBBUKT010000007">
    <property type="protein sequence ID" value="MEK7952342.1"/>
    <property type="molecule type" value="Genomic_DNA"/>
</dbReference>
<evidence type="ECO:0000313" key="3">
    <source>
        <dbReference type="EMBL" id="MEK7952342.1"/>
    </source>
</evidence>
<comment type="caution">
    <text evidence="3">The sequence shown here is derived from an EMBL/GenBank/DDBJ whole genome shotgun (WGS) entry which is preliminary data.</text>
</comment>
<dbReference type="Proteomes" id="UP001371305">
    <property type="component" value="Unassembled WGS sequence"/>
</dbReference>
<evidence type="ECO:0000313" key="4">
    <source>
        <dbReference type="Proteomes" id="UP001371305"/>
    </source>
</evidence>